<evidence type="ECO:0000256" key="5">
    <source>
        <dbReference type="ARBA" id="ARBA00023237"/>
    </source>
</evidence>
<evidence type="ECO:0000256" key="3">
    <source>
        <dbReference type="ARBA" id="ARBA00022692"/>
    </source>
</evidence>
<accession>A0A2Z4G719</accession>
<evidence type="ECO:0000313" key="7">
    <source>
        <dbReference type="Proteomes" id="UP000249873"/>
    </source>
</evidence>
<keyword evidence="5" id="KW-0998">Cell outer membrane</keyword>
<dbReference type="Gene3D" id="1.20.1600.10">
    <property type="entry name" value="Outer membrane efflux proteins (OEP)"/>
    <property type="match status" value="1"/>
</dbReference>
<dbReference type="InterPro" id="IPR051906">
    <property type="entry name" value="TolC-like"/>
</dbReference>
<evidence type="ECO:0000256" key="1">
    <source>
        <dbReference type="ARBA" id="ARBA00004442"/>
    </source>
</evidence>
<dbReference type="RefSeq" id="WP_111370069.1">
    <property type="nucleotide sequence ID" value="NZ_CP029480.1"/>
</dbReference>
<dbReference type="PANTHER" id="PTHR30026:SF20">
    <property type="entry name" value="OUTER MEMBRANE PROTEIN TOLC"/>
    <property type="match status" value="1"/>
</dbReference>
<keyword evidence="2" id="KW-1134">Transmembrane beta strand</keyword>
<dbReference type="EMBL" id="CP029480">
    <property type="protein sequence ID" value="AWV96967.1"/>
    <property type="molecule type" value="Genomic_DNA"/>
</dbReference>
<dbReference type="PANTHER" id="PTHR30026">
    <property type="entry name" value="OUTER MEMBRANE PROTEIN TOLC"/>
    <property type="match status" value="1"/>
</dbReference>
<dbReference type="SUPFAM" id="SSF56954">
    <property type="entry name" value="Outer membrane efflux proteins (OEP)"/>
    <property type="match status" value="1"/>
</dbReference>
<name>A0A2Z4G719_9BACT</name>
<sequence>MKFRLIFLALLLPFLSVGQEVLFFENFLRIFEENHPAFKVSEANVNQFRSSYLATKGAFDPVLAYQSDNKTLAGDEYYTIQNPEIKLQTPYGLRVKAGNEYSSGKYLNPQQTPGNLSYMGLELPILKGLLMDNQRAARKQAEFMVSQSTEEQRQMLNDIYLEAVEQYWLWASSFQNNELLKGQSVNAQKRLEMTKLGFDNGYKSRADTVEAYLQVQNIDLLSQEAFISLRKNAIGLAAYLWDEEGNPYLLDESQKPQNMPSKLENEQIDDMVALAKLNHPELKTYQFKLDGLGVERKLNRQSMLPTLDLKYNLLGKDYFSSEYAVNPYFSNNYKFGIDFKIPLFLREGRGKFAKTNFKIQETTLQQQQKTWSIENKIRQYAVETDLLAKQIITAGELAENYGFLLRNEELKFSQGESSLFLIISRENKLIDARKKLLEVNFKYLKAYFKQQWAAGLLVPSA</sequence>
<dbReference type="GO" id="GO:0009279">
    <property type="term" value="C:cell outer membrane"/>
    <property type="evidence" value="ECO:0007669"/>
    <property type="project" value="UniProtKB-SubCell"/>
</dbReference>
<reference evidence="6 7" key="1">
    <citation type="submission" date="2018-05" db="EMBL/GenBank/DDBJ databases">
        <title>Complete genome sequence of Arcticibacterium luteifluviistationis SM1504T, a cytophagaceae bacterium isolated from Arctic surface seawater.</title>
        <authorList>
            <person name="Li Y."/>
            <person name="Qin Q.-L."/>
        </authorList>
    </citation>
    <scope>NUCLEOTIDE SEQUENCE [LARGE SCALE GENOMIC DNA]</scope>
    <source>
        <strain evidence="6 7">SM1504</strain>
    </source>
</reference>
<organism evidence="6 7">
    <name type="scientific">Arcticibacterium luteifluviistationis</name>
    <dbReference type="NCBI Taxonomy" id="1784714"/>
    <lineage>
        <taxon>Bacteria</taxon>
        <taxon>Pseudomonadati</taxon>
        <taxon>Bacteroidota</taxon>
        <taxon>Cytophagia</taxon>
        <taxon>Cytophagales</taxon>
        <taxon>Leadbetterellaceae</taxon>
        <taxon>Arcticibacterium</taxon>
    </lineage>
</organism>
<comment type="subcellular location">
    <subcellularLocation>
        <location evidence="1">Cell outer membrane</location>
    </subcellularLocation>
</comment>
<dbReference type="GO" id="GO:1990281">
    <property type="term" value="C:efflux pump complex"/>
    <property type="evidence" value="ECO:0007669"/>
    <property type="project" value="TreeGrafter"/>
</dbReference>
<dbReference type="GO" id="GO:0015562">
    <property type="term" value="F:efflux transmembrane transporter activity"/>
    <property type="evidence" value="ECO:0007669"/>
    <property type="project" value="InterPro"/>
</dbReference>
<dbReference type="KEGG" id="als:DJ013_01755"/>
<dbReference type="OrthoDB" id="581172at2"/>
<gene>
    <name evidence="6" type="ORF">DJ013_01755</name>
</gene>
<evidence type="ECO:0008006" key="8">
    <source>
        <dbReference type="Google" id="ProtNLM"/>
    </source>
</evidence>
<dbReference type="AlphaFoldDB" id="A0A2Z4G719"/>
<protein>
    <recommendedName>
        <fullName evidence="8">Transporter</fullName>
    </recommendedName>
</protein>
<evidence type="ECO:0000256" key="4">
    <source>
        <dbReference type="ARBA" id="ARBA00023136"/>
    </source>
</evidence>
<dbReference type="Proteomes" id="UP000249873">
    <property type="component" value="Chromosome"/>
</dbReference>
<evidence type="ECO:0000313" key="6">
    <source>
        <dbReference type="EMBL" id="AWV96967.1"/>
    </source>
</evidence>
<keyword evidence="4" id="KW-0472">Membrane</keyword>
<keyword evidence="7" id="KW-1185">Reference proteome</keyword>
<evidence type="ECO:0000256" key="2">
    <source>
        <dbReference type="ARBA" id="ARBA00022452"/>
    </source>
</evidence>
<keyword evidence="3" id="KW-0812">Transmembrane</keyword>
<dbReference type="GO" id="GO:0015288">
    <property type="term" value="F:porin activity"/>
    <property type="evidence" value="ECO:0007669"/>
    <property type="project" value="TreeGrafter"/>
</dbReference>
<proteinExistence type="predicted"/>